<keyword evidence="2" id="KW-1185">Reference proteome</keyword>
<dbReference type="Gene3D" id="2.40.50.140">
    <property type="entry name" value="Nucleic acid-binding proteins"/>
    <property type="match status" value="1"/>
</dbReference>
<name>A0A8T0SXK9_PANVG</name>
<reference evidence="1" key="1">
    <citation type="submission" date="2020-05" db="EMBL/GenBank/DDBJ databases">
        <title>WGS assembly of Panicum virgatum.</title>
        <authorList>
            <person name="Lovell J.T."/>
            <person name="Jenkins J."/>
            <person name="Shu S."/>
            <person name="Juenger T.E."/>
            <person name="Schmutz J."/>
        </authorList>
    </citation>
    <scope>NUCLEOTIDE SEQUENCE</scope>
    <source>
        <strain evidence="1">AP13</strain>
    </source>
</reference>
<dbReference type="InterPro" id="IPR012340">
    <property type="entry name" value="NA-bd_OB-fold"/>
</dbReference>
<dbReference type="PANTHER" id="PTHR47165:SF4">
    <property type="entry name" value="OS03G0429900 PROTEIN"/>
    <property type="match status" value="1"/>
</dbReference>
<organism evidence="1 2">
    <name type="scientific">Panicum virgatum</name>
    <name type="common">Blackwell switchgrass</name>
    <dbReference type="NCBI Taxonomy" id="38727"/>
    <lineage>
        <taxon>Eukaryota</taxon>
        <taxon>Viridiplantae</taxon>
        <taxon>Streptophyta</taxon>
        <taxon>Embryophyta</taxon>
        <taxon>Tracheophyta</taxon>
        <taxon>Spermatophyta</taxon>
        <taxon>Magnoliopsida</taxon>
        <taxon>Liliopsida</taxon>
        <taxon>Poales</taxon>
        <taxon>Poaceae</taxon>
        <taxon>PACMAD clade</taxon>
        <taxon>Panicoideae</taxon>
        <taxon>Panicodae</taxon>
        <taxon>Paniceae</taxon>
        <taxon>Panicinae</taxon>
        <taxon>Panicum</taxon>
        <taxon>Panicum sect. Hiantes</taxon>
    </lineage>
</organism>
<sequence length="85" mass="10117">MNALYNVVRVSRTWEFRGKSENNPLIHFDMVLIDQMGYAVYCEVPPQVLDQLKQYLQEGKVLYIYAMHVLKGLYLDLELWMPLTY</sequence>
<comment type="caution">
    <text evidence="1">The sequence shown here is derived from an EMBL/GenBank/DDBJ whole genome shotgun (WGS) entry which is preliminary data.</text>
</comment>
<gene>
    <name evidence="1" type="ORF">PVAP13_5KG711401</name>
</gene>
<accession>A0A8T0SXK9</accession>
<evidence type="ECO:0000313" key="2">
    <source>
        <dbReference type="Proteomes" id="UP000823388"/>
    </source>
</evidence>
<dbReference type="Proteomes" id="UP000823388">
    <property type="component" value="Chromosome 5K"/>
</dbReference>
<proteinExistence type="predicted"/>
<dbReference type="EMBL" id="CM029045">
    <property type="protein sequence ID" value="KAG2602837.1"/>
    <property type="molecule type" value="Genomic_DNA"/>
</dbReference>
<dbReference type="SUPFAM" id="SSF50249">
    <property type="entry name" value="Nucleic acid-binding proteins"/>
    <property type="match status" value="1"/>
</dbReference>
<evidence type="ECO:0000313" key="1">
    <source>
        <dbReference type="EMBL" id="KAG2602837.1"/>
    </source>
</evidence>
<protein>
    <submittedName>
        <fullName evidence="1">Uncharacterized protein</fullName>
    </submittedName>
</protein>
<dbReference type="AlphaFoldDB" id="A0A8T0SXK9"/>
<dbReference type="PANTHER" id="PTHR47165">
    <property type="entry name" value="OS03G0429900 PROTEIN"/>
    <property type="match status" value="1"/>
</dbReference>